<evidence type="ECO:0000313" key="1">
    <source>
        <dbReference type="Proteomes" id="UP000515135"/>
    </source>
</evidence>
<dbReference type="GeneID" id="109481001"/>
<dbReference type="Proteomes" id="UP000515135">
    <property type="component" value="Unplaced"/>
</dbReference>
<dbReference type="RefSeq" id="XP_019639037.1">
    <property type="nucleotide sequence ID" value="XM_019783478.1"/>
</dbReference>
<gene>
    <name evidence="2" type="primary">LOC109481001</name>
</gene>
<keyword evidence="1" id="KW-1185">Reference proteome</keyword>
<protein>
    <submittedName>
        <fullName evidence="2">Uncharacterized protein LOC109481001</fullName>
    </submittedName>
</protein>
<dbReference type="OrthoDB" id="10112468at2759"/>
<dbReference type="KEGG" id="bbel:109481001"/>
<dbReference type="AlphaFoldDB" id="A0A6P5A6W8"/>
<name>A0A6P5A6W8_BRABE</name>
<sequence length="150" mass="17248">MVTGLDRGSAPRQPAWSAWIFTWNKIVNLRHAARDTLLFYTEHRCWHIRLCPVRAKLPAPANDSGFRTVETISVHGEGFTLHDDKHNSYSRIQSKSGTKYQVKFAMPTLKYRLQQEFTGQHETQSWKDCGVHSCFSRKKIEKQALNATAS</sequence>
<evidence type="ECO:0000313" key="2">
    <source>
        <dbReference type="RefSeq" id="XP_019639037.1"/>
    </source>
</evidence>
<accession>A0A6P5A6W8</accession>
<proteinExistence type="predicted"/>
<reference evidence="2" key="1">
    <citation type="submission" date="2025-08" db="UniProtKB">
        <authorList>
            <consortium name="RefSeq"/>
        </authorList>
    </citation>
    <scope>IDENTIFICATION</scope>
    <source>
        <tissue evidence="2">Gonad</tissue>
    </source>
</reference>
<organism evidence="1 2">
    <name type="scientific">Branchiostoma belcheri</name>
    <name type="common">Amphioxus</name>
    <dbReference type="NCBI Taxonomy" id="7741"/>
    <lineage>
        <taxon>Eukaryota</taxon>
        <taxon>Metazoa</taxon>
        <taxon>Chordata</taxon>
        <taxon>Cephalochordata</taxon>
        <taxon>Leptocardii</taxon>
        <taxon>Amphioxiformes</taxon>
        <taxon>Branchiostomatidae</taxon>
        <taxon>Branchiostoma</taxon>
    </lineage>
</organism>